<dbReference type="InterPro" id="IPR027417">
    <property type="entry name" value="P-loop_NTPase"/>
</dbReference>
<dbReference type="GO" id="GO:0005524">
    <property type="term" value="F:ATP binding"/>
    <property type="evidence" value="ECO:0007669"/>
    <property type="project" value="UniProtKB-KW"/>
</dbReference>
<evidence type="ECO:0000256" key="2">
    <source>
        <dbReference type="ARBA" id="ARBA00022515"/>
    </source>
</evidence>
<dbReference type="GO" id="GO:0005829">
    <property type="term" value="C:cytosol"/>
    <property type="evidence" value="ECO:0007669"/>
    <property type="project" value="TreeGrafter"/>
</dbReference>
<dbReference type="GO" id="GO:0043139">
    <property type="term" value="F:5'-3' DNA helicase activity"/>
    <property type="evidence" value="ECO:0007669"/>
    <property type="project" value="UniProtKB-EC"/>
</dbReference>
<dbReference type="Pfam" id="PF03796">
    <property type="entry name" value="DnaB_C"/>
    <property type="match status" value="1"/>
</dbReference>
<organism evidence="13 14">
    <name type="scientific">Acetobacter senegalensis</name>
    <dbReference type="NCBI Taxonomy" id="446692"/>
    <lineage>
        <taxon>Bacteria</taxon>
        <taxon>Pseudomonadati</taxon>
        <taxon>Pseudomonadota</taxon>
        <taxon>Alphaproteobacteria</taxon>
        <taxon>Acetobacterales</taxon>
        <taxon>Acetobacteraceae</taxon>
        <taxon>Acetobacter</taxon>
    </lineage>
</organism>
<dbReference type="PANTHER" id="PTHR30153">
    <property type="entry name" value="REPLICATIVE DNA HELICASE DNAB"/>
    <property type="match status" value="1"/>
</dbReference>
<keyword evidence="4" id="KW-0547">Nucleotide-binding</keyword>
<evidence type="ECO:0000256" key="4">
    <source>
        <dbReference type="ARBA" id="ARBA00022741"/>
    </source>
</evidence>
<dbReference type="InterPro" id="IPR036185">
    <property type="entry name" value="DNA_heli_DnaB-like_N_sf"/>
</dbReference>
<comment type="caution">
    <text evidence="13">The sequence shown here is derived from an EMBL/GenBank/DDBJ whole genome shotgun (WGS) entry which is preliminary data.</text>
</comment>
<evidence type="ECO:0000256" key="7">
    <source>
        <dbReference type="ARBA" id="ARBA00022840"/>
    </source>
</evidence>
<comment type="catalytic activity">
    <reaction evidence="11">
        <text>ATP + H2O = ADP + phosphate + H(+)</text>
        <dbReference type="Rhea" id="RHEA:13065"/>
        <dbReference type="ChEBI" id="CHEBI:15377"/>
        <dbReference type="ChEBI" id="CHEBI:15378"/>
        <dbReference type="ChEBI" id="CHEBI:30616"/>
        <dbReference type="ChEBI" id="CHEBI:43474"/>
        <dbReference type="ChEBI" id="CHEBI:456216"/>
        <dbReference type="EC" id="5.6.2.3"/>
    </reaction>
</comment>
<dbReference type="GO" id="GO:0016787">
    <property type="term" value="F:hydrolase activity"/>
    <property type="evidence" value="ECO:0007669"/>
    <property type="project" value="UniProtKB-KW"/>
</dbReference>
<keyword evidence="3" id="KW-0235">DNA replication</keyword>
<dbReference type="PANTHER" id="PTHR30153:SF2">
    <property type="entry name" value="REPLICATIVE DNA HELICASE"/>
    <property type="match status" value="1"/>
</dbReference>
<dbReference type="Proteomes" id="UP000195072">
    <property type="component" value="Unassembled WGS sequence"/>
</dbReference>
<keyword evidence="6" id="KW-0347">Helicase</keyword>
<dbReference type="Pfam" id="PF00772">
    <property type="entry name" value="DnaB"/>
    <property type="match status" value="1"/>
</dbReference>
<gene>
    <name evidence="13" type="ORF">HK16_02560</name>
</gene>
<dbReference type="InterPro" id="IPR016136">
    <property type="entry name" value="DNA_helicase_N/primase_C"/>
</dbReference>
<evidence type="ECO:0000313" key="14">
    <source>
        <dbReference type="Proteomes" id="UP000195072"/>
    </source>
</evidence>
<keyword evidence="5" id="KW-0378">Hydrolase</keyword>
<keyword evidence="8" id="KW-0238">DNA-binding</keyword>
<dbReference type="PROSITE" id="PS51199">
    <property type="entry name" value="SF4_HELICASE"/>
    <property type="match status" value="1"/>
</dbReference>
<dbReference type="GO" id="GO:1990077">
    <property type="term" value="C:primosome complex"/>
    <property type="evidence" value="ECO:0007669"/>
    <property type="project" value="UniProtKB-KW"/>
</dbReference>
<dbReference type="SUPFAM" id="SSF48024">
    <property type="entry name" value="N-terminal domain of DnaB helicase"/>
    <property type="match status" value="1"/>
</dbReference>
<keyword evidence="2" id="KW-0639">Primosome</keyword>
<evidence type="ECO:0000313" key="13">
    <source>
        <dbReference type="EMBL" id="OUL64685.1"/>
    </source>
</evidence>
<accession>A0A252EE15</accession>
<dbReference type="SUPFAM" id="SSF52540">
    <property type="entry name" value="P-loop containing nucleoside triphosphate hydrolases"/>
    <property type="match status" value="1"/>
</dbReference>
<evidence type="ECO:0000256" key="6">
    <source>
        <dbReference type="ARBA" id="ARBA00022806"/>
    </source>
</evidence>
<sequence length="509" mass="56014">MAEGSLFGDALRHPPANIDAERALLGAILVNNKAYRAVEEIVEPEHFFVGINGRIYEACQQIINSGREADPITIHDHLEGDPLLGRKTAGQILEEIQCAYVGQPVAKSYGIAIRDAWVRRCLFKACSETLDLCCRPGSENAAAIVDGLENGLLELARGMDEAQPTVSLAASMYQARQAAIAAARRGNGLAGISWGYRALDRMTGGMMPSAMYLLGARPAMGKTSLGFGIAVRSAAAGNSVLFWSGEMTAPQLGARAGAAWANLCTQSVFTGRRYDIPEEMETGEREILSDWQWRDLEAGEKAAAALSLEIDTQSRITVAKLRSRARRMARSKRGLDLIVVDYVGLMSAGSVYEDQRTYERITKVSGQLKQLATELMVPIVVLAQLNRETERREDKRPMMSDLRDAGALEQDADMIMLLHREHYYLKKQSDAGLTQKDKESAEDFANRCSALEQRILATEGKADVLIPKNRQGPEGTCHLHFTNRTTWFRDTFEDENGPAWTTPEQEASG</sequence>
<dbReference type="RefSeq" id="WP_086898725.1">
    <property type="nucleotide sequence ID" value="NZ_JOOZ01000135.1"/>
</dbReference>
<evidence type="ECO:0000256" key="5">
    <source>
        <dbReference type="ARBA" id="ARBA00022801"/>
    </source>
</evidence>
<evidence type="ECO:0000256" key="3">
    <source>
        <dbReference type="ARBA" id="ARBA00022705"/>
    </source>
</evidence>
<keyword evidence="9" id="KW-0413">Isomerase</keyword>
<evidence type="ECO:0000256" key="8">
    <source>
        <dbReference type="ARBA" id="ARBA00023125"/>
    </source>
</evidence>
<dbReference type="GO" id="GO:0003677">
    <property type="term" value="F:DNA binding"/>
    <property type="evidence" value="ECO:0007669"/>
    <property type="project" value="UniProtKB-KW"/>
</dbReference>
<dbReference type="InterPro" id="IPR007694">
    <property type="entry name" value="DNA_helicase_DnaB-like_C"/>
</dbReference>
<evidence type="ECO:0000256" key="10">
    <source>
        <dbReference type="ARBA" id="ARBA00044969"/>
    </source>
</evidence>
<dbReference type="Gene3D" id="1.10.860.10">
    <property type="entry name" value="DNAb Helicase, Chain A"/>
    <property type="match status" value="1"/>
</dbReference>
<dbReference type="Gene3D" id="3.40.50.300">
    <property type="entry name" value="P-loop containing nucleotide triphosphate hydrolases"/>
    <property type="match status" value="1"/>
</dbReference>
<dbReference type="InterPro" id="IPR007693">
    <property type="entry name" value="DNA_helicase_DnaB-like_N"/>
</dbReference>
<dbReference type="AlphaFoldDB" id="A0A252EE15"/>
<evidence type="ECO:0000256" key="9">
    <source>
        <dbReference type="ARBA" id="ARBA00023235"/>
    </source>
</evidence>
<dbReference type="EC" id="5.6.2.3" evidence="10"/>
<keyword evidence="7" id="KW-0067">ATP-binding</keyword>
<feature type="domain" description="SF4 helicase" evidence="12">
    <location>
        <begin position="185"/>
        <end position="495"/>
    </location>
</feature>
<proteinExistence type="inferred from homology"/>
<reference evidence="13 14" key="1">
    <citation type="submission" date="2014-06" db="EMBL/GenBank/DDBJ databases">
        <authorList>
            <person name="Ju J."/>
            <person name="Zhang J."/>
        </authorList>
    </citation>
    <scope>NUCLEOTIDE SEQUENCE [LARGE SCALE GENOMIC DNA]</scope>
    <source>
        <strain evidence="13">DmL_050</strain>
    </source>
</reference>
<dbReference type="EMBL" id="JOOZ01000135">
    <property type="protein sequence ID" value="OUL64685.1"/>
    <property type="molecule type" value="Genomic_DNA"/>
</dbReference>
<protein>
    <recommendedName>
        <fullName evidence="10">DNA 5'-3' helicase</fullName>
        <ecNumber evidence="10">5.6.2.3</ecNumber>
    </recommendedName>
</protein>
<name>A0A252EE15_9PROT</name>
<evidence type="ECO:0000259" key="12">
    <source>
        <dbReference type="PROSITE" id="PS51199"/>
    </source>
</evidence>
<dbReference type="GO" id="GO:0006269">
    <property type="term" value="P:DNA replication, synthesis of primer"/>
    <property type="evidence" value="ECO:0007669"/>
    <property type="project" value="UniProtKB-KW"/>
</dbReference>
<evidence type="ECO:0000256" key="11">
    <source>
        <dbReference type="ARBA" id="ARBA00048954"/>
    </source>
</evidence>
<evidence type="ECO:0000256" key="1">
    <source>
        <dbReference type="ARBA" id="ARBA00008428"/>
    </source>
</evidence>
<comment type="similarity">
    <text evidence="1">Belongs to the helicase family. DnaB subfamily.</text>
</comment>